<evidence type="ECO:0000259" key="3">
    <source>
        <dbReference type="Pfam" id="PF25800"/>
    </source>
</evidence>
<dbReference type="PATRIC" id="fig|587753.10.peg.4535"/>
<dbReference type="EMBL" id="CP011110">
    <property type="protein sequence ID" value="AKA25983.1"/>
    <property type="molecule type" value="Genomic_DNA"/>
</dbReference>
<evidence type="ECO:0000256" key="1">
    <source>
        <dbReference type="SAM" id="MobiDB-lite"/>
    </source>
</evidence>
<feature type="compositionally biased region" description="Low complexity" evidence="1">
    <location>
        <begin position="220"/>
        <end position="237"/>
    </location>
</feature>
<dbReference type="AlphaFoldDB" id="A0A0D5Y3P5"/>
<keyword evidence="2" id="KW-0812">Transmembrane</keyword>
<dbReference type="KEGG" id="pcz:PCL1606_45360"/>
<proteinExistence type="predicted"/>
<dbReference type="Pfam" id="PF25800">
    <property type="entry name" value="FimV_N"/>
    <property type="match status" value="1"/>
</dbReference>
<accession>A0A0D5Y3P5</accession>
<dbReference type="InterPro" id="IPR057840">
    <property type="entry name" value="FimV_N"/>
</dbReference>
<keyword evidence="2" id="KW-1133">Transmembrane helix</keyword>
<dbReference type="RefSeq" id="WP_045884980.1">
    <property type="nucleotide sequence ID" value="NZ_CP011110.1"/>
</dbReference>
<keyword evidence="2" id="KW-0472">Membrane</keyword>
<evidence type="ECO:0000313" key="4">
    <source>
        <dbReference type="EMBL" id="AKA25983.1"/>
    </source>
</evidence>
<sequence length="403" mass="43344">MFQSLLAAARGFIRLPCGATRPLSVLLTLLTPLYGAFASAAGLGEITVHSALNQPLEAEIALEPGQRPRDGDLSVSLASVDEFRQAGIERLPFLDDLRFTPLQRGERWVIRVVSSKPVNEPFLDFVVQANQANGRQLREYTLLIDPPGSPEIVPAPAPVRDVTEPVAQAASQEPAAPARAADVVPPALVQATQASQQLQSQVQELQGKLQLRDEQLARQQQQLEALQRQLSESQHPPAARPTPVPATPAAVPPQAAEPVAEPEGANPWLMVAALLLTALLVLLVMRRRRQAGVQAGATVVEPPASRPTQPLAESVAMSAIEEPLRSAPVVDERRTEREPSIDVDWDLIVPTEPAGAPGAPTVAPAPPFNADAIVWRLEEPDEPGSSVEGEPGVRDQKVWPRLR</sequence>
<reference evidence="4 5" key="1">
    <citation type="journal article" date="2015" name="Mol. Plant Microbe Interact.">
        <title>Comparative Genomic Analysis of Pseudomonas chlororaphis PCL1606 Reveals New Insight into Antifungal Compounds Involved in Biocontrol.</title>
        <authorList>
            <person name="Calderon C.E."/>
            <person name="Ramos C."/>
            <person name="de Vicente A."/>
            <person name="Cazorla F.M."/>
        </authorList>
    </citation>
    <scope>NUCLEOTIDE SEQUENCE [LARGE SCALE GENOMIC DNA]</scope>
    <source>
        <strain evidence="4 5">PCL1606</strain>
    </source>
</reference>
<dbReference type="Proteomes" id="UP000032748">
    <property type="component" value="Chromosome"/>
</dbReference>
<feature type="domain" description="FimV N-terminal" evidence="3">
    <location>
        <begin position="41"/>
        <end position="147"/>
    </location>
</feature>
<gene>
    <name evidence="4" type="ORF">PCL1606_45360</name>
</gene>
<organism evidence="4 5">
    <name type="scientific">Pseudomonas chlororaphis</name>
    <dbReference type="NCBI Taxonomy" id="587753"/>
    <lineage>
        <taxon>Bacteria</taxon>
        <taxon>Pseudomonadati</taxon>
        <taxon>Pseudomonadota</taxon>
        <taxon>Gammaproteobacteria</taxon>
        <taxon>Pseudomonadales</taxon>
        <taxon>Pseudomonadaceae</taxon>
        <taxon>Pseudomonas</taxon>
    </lineage>
</organism>
<feature type="compositionally biased region" description="Basic and acidic residues" evidence="1">
    <location>
        <begin position="391"/>
        <end position="403"/>
    </location>
</feature>
<feature type="compositionally biased region" description="Low complexity" evidence="1">
    <location>
        <begin position="247"/>
        <end position="260"/>
    </location>
</feature>
<feature type="transmembrane region" description="Helical" evidence="2">
    <location>
        <begin position="268"/>
        <end position="285"/>
    </location>
</feature>
<feature type="region of interest" description="Disordered" evidence="1">
    <location>
        <begin position="220"/>
        <end position="260"/>
    </location>
</feature>
<feature type="region of interest" description="Disordered" evidence="1">
    <location>
        <begin position="377"/>
        <end position="403"/>
    </location>
</feature>
<evidence type="ECO:0000256" key="2">
    <source>
        <dbReference type="SAM" id="Phobius"/>
    </source>
</evidence>
<evidence type="ECO:0000313" key="5">
    <source>
        <dbReference type="Proteomes" id="UP000032748"/>
    </source>
</evidence>
<dbReference type="OrthoDB" id="5298707at2"/>
<name>A0A0D5Y3P5_9PSED</name>
<protein>
    <submittedName>
        <fullName evidence="4">Peptidoglycan-binding protein LysM</fullName>
    </submittedName>
</protein>